<dbReference type="OrthoDB" id="424823at2759"/>
<feature type="domain" description="OBG-type G" evidence="4">
    <location>
        <begin position="40"/>
        <end position="298"/>
    </location>
</feature>
<dbReference type="GeneID" id="7826975"/>
<dbReference type="GO" id="GO:0005525">
    <property type="term" value="F:GTP binding"/>
    <property type="evidence" value="ECO:0007669"/>
    <property type="project" value="InterPro"/>
</dbReference>
<dbReference type="Gene3D" id="3.10.20.30">
    <property type="match status" value="1"/>
</dbReference>
<dbReference type="FunFam" id="1.10.150.300:FF:000001">
    <property type="entry name" value="Ribosome-binding ATPase YchF"/>
    <property type="match status" value="1"/>
</dbReference>
<dbReference type="SUPFAM" id="SSF52540">
    <property type="entry name" value="P-loop containing nucleoside triphosphate hydrolases"/>
    <property type="match status" value="1"/>
</dbReference>
<dbReference type="InParanoid" id="I7LUN5"/>
<dbReference type="InterPro" id="IPR012675">
    <property type="entry name" value="Beta-grasp_dom_sf"/>
</dbReference>
<protein>
    <recommendedName>
        <fullName evidence="3">Obg-like ATPase homolog</fullName>
    </recommendedName>
</protein>
<keyword evidence="7" id="KW-1185">Reference proteome</keyword>
<gene>
    <name evidence="6" type="ORF">TTHERM_00518680</name>
</gene>
<dbReference type="AlphaFoldDB" id="I7LUN5"/>
<evidence type="ECO:0000259" key="4">
    <source>
        <dbReference type="PROSITE" id="PS51710"/>
    </source>
</evidence>
<reference evidence="7" key="1">
    <citation type="journal article" date="2006" name="PLoS Biol.">
        <title>Macronuclear genome sequence of the ciliate Tetrahymena thermophila, a model eukaryote.</title>
        <authorList>
            <person name="Eisen J.A."/>
            <person name="Coyne R.S."/>
            <person name="Wu M."/>
            <person name="Wu D."/>
            <person name="Thiagarajan M."/>
            <person name="Wortman J.R."/>
            <person name="Badger J.H."/>
            <person name="Ren Q."/>
            <person name="Amedeo P."/>
            <person name="Jones K.M."/>
            <person name="Tallon L.J."/>
            <person name="Delcher A.L."/>
            <person name="Salzberg S.L."/>
            <person name="Silva J.C."/>
            <person name="Haas B.J."/>
            <person name="Majoros W.H."/>
            <person name="Farzad M."/>
            <person name="Carlton J.M."/>
            <person name="Smith R.K. Jr."/>
            <person name="Garg J."/>
            <person name="Pearlman R.E."/>
            <person name="Karrer K.M."/>
            <person name="Sun L."/>
            <person name="Manning G."/>
            <person name="Elde N.C."/>
            <person name="Turkewitz A.P."/>
            <person name="Asai D.J."/>
            <person name="Wilkes D.E."/>
            <person name="Wang Y."/>
            <person name="Cai H."/>
            <person name="Collins K."/>
            <person name="Stewart B.A."/>
            <person name="Lee S.R."/>
            <person name="Wilamowska K."/>
            <person name="Weinberg Z."/>
            <person name="Ruzzo W.L."/>
            <person name="Wloga D."/>
            <person name="Gaertig J."/>
            <person name="Frankel J."/>
            <person name="Tsao C.-C."/>
            <person name="Gorovsky M.A."/>
            <person name="Keeling P.J."/>
            <person name="Waller R.F."/>
            <person name="Patron N.J."/>
            <person name="Cherry J.M."/>
            <person name="Stover N.A."/>
            <person name="Krieger C.J."/>
            <person name="del Toro C."/>
            <person name="Ryder H.F."/>
            <person name="Williamson S.C."/>
            <person name="Barbeau R.A."/>
            <person name="Hamilton E.P."/>
            <person name="Orias E."/>
        </authorList>
    </citation>
    <scope>NUCLEOTIDE SEQUENCE [LARGE SCALE GENOMIC DNA]</scope>
    <source>
        <strain evidence="7">SB210</strain>
    </source>
</reference>
<dbReference type="PANTHER" id="PTHR23305">
    <property type="entry name" value="OBG GTPASE FAMILY"/>
    <property type="match status" value="1"/>
</dbReference>
<dbReference type="Pfam" id="PF06071">
    <property type="entry name" value="YchF-GTPase_C"/>
    <property type="match status" value="1"/>
</dbReference>
<sequence length="397" mass="44553">MFTQTIFKQFSKKKPAAANQAAIAKQIASQINFGRPGNTLKMGIVGMANVGKSLTFNLLCKQSVPSENFPFCTIDPNTAIVKVPDSRFEYLVKAFKPASQVEAHLQITDIAGLVKGASEGHGLGNEFLSHISEVDGIYQVVRAFEGENILHTEGSMDPVRDLDIISKELIAKDLQFVDKKLGQISTKAARSGNPEMKQQVEVLTKAKDHLINHRWIRFQKWDDKDVEVLNKLLLLTTKPVTYLINLSKKDYLEQNCKFIPSIADWIKEKGGDSQIIQYSGVYEKEIEDKPELLNTSQLKNIILNGYSLLNMCHFFTVGTDEVRAWTIKKNSTAPKAASVIHTDFEKGFISAEVLSYKEFEGFGSNGVEKLKKSFRKEGKDYIVQDGDIVHFKCKIVR</sequence>
<dbReference type="CDD" id="cd01900">
    <property type="entry name" value="YchF"/>
    <property type="match status" value="1"/>
</dbReference>
<dbReference type="InterPro" id="IPR004396">
    <property type="entry name" value="ATPase_YchF/OLA1"/>
</dbReference>
<dbReference type="GO" id="GO:0016887">
    <property type="term" value="F:ATP hydrolysis activity"/>
    <property type="evidence" value="ECO:0007669"/>
    <property type="project" value="InterPro"/>
</dbReference>
<dbReference type="InterPro" id="IPR041706">
    <property type="entry name" value="YchF_N"/>
</dbReference>
<dbReference type="Gene3D" id="3.40.50.300">
    <property type="entry name" value="P-loop containing nucleotide triphosphate hydrolases"/>
    <property type="match status" value="1"/>
</dbReference>
<evidence type="ECO:0000313" key="6">
    <source>
        <dbReference type="EMBL" id="EAR95036.2"/>
    </source>
</evidence>
<dbReference type="eggNOG" id="KOG1491">
    <property type="taxonomic scope" value="Eukaryota"/>
</dbReference>
<feature type="domain" description="TGS" evidence="5">
    <location>
        <begin position="310"/>
        <end position="393"/>
    </location>
</feature>
<dbReference type="RefSeq" id="XP_001015281.2">
    <property type="nucleotide sequence ID" value="XM_001015281.2"/>
</dbReference>
<proteinExistence type="predicted"/>
<dbReference type="InterPro" id="IPR006073">
    <property type="entry name" value="GTP-bd"/>
</dbReference>
<dbReference type="PROSITE" id="PS51710">
    <property type="entry name" value="G_OBG"/>
    <property type="match status" value="1"/>
</dbReference>
<dbReference type="PRINTS" id="PR00326">
    <property type="entry name" value="GTP1OBG"/>
</dbReference>
<dbReference type="STRING" id="312017.I7LUN5"/>
<evidence type="ECO:0000256" key="2">
    <source>
        <dbReference type="ARBA" id="ARBA00022840"/>
    </source>
</evidence>
<dbReference type="FunFam" id="3.10.20.30:FF:000001">
    <property type="entry name" value="Ribosome-binding ATPase YchF"/>
    <property type="match status" value="1"/>
</dbReference>
<dbReference type="GO" id="GO:0005524">
    <property type="term" value="F:ATP binding"/>
    <property type="evidence" value="ECO:0007669"/>
    <property type="project" value="UniProtKB-KW"/>
</dbReference>
<evidence type="ECO:0000313" key="7">
    <source>
        <dbReference type="Proteomes" id="UP000009168"/>
    </source>
</evidence>
<accession>I7LUN5</accession>
<dbReference type="Gene3D" id="1.10.150.300">
    <property type="entry name" value="TGS-like domain"/>
    <property type="match status" value="1"/>
</dbReference>
<keyword evidence="1" id="KW-0547">Nucleotide-binding</keyword>
<dbReference type="PANTHER" id="PTHR23305:SF11">
    <property type="entry name" value="OBG-LIKE ATPASE 1"/>
    <property type="match status" value="1"/>
</dbReference>
<evidence type="ECO:0000256" key="3">
    <source>
        <dbReference type="ARBA" id="ARBA00068719"/>
    </source>
</evidence>
<dbReference type="InterPro" id="IPR031167">
    <property type="entry name" value="G_OBG"/>
</dbReference>
<dbReference type="EMBL" id="GG662708">
    <property type="protein sequence ID" value="EAR95036.2"/>
    <property type="molecule type" value="Genomic_DNA"/>
</dbReference>
<dbReference type="InterPro" id="IPR004095">
    <property type="entry name" value="TGS"/>
</dbReference>
<dbReference type="GO" id="GO:0005737">
    <property type="term" value="C:cytoplasm"/>
    <property type="evidence" value="ECO:0007669"/>
    <property type="project" value="TreeGrafter"/>
</dbReference>
<dbReference type="SUPFAM" id="SSF81271">
    <property type="entry name" value="TGS-like"/>
    <property type="match status" value="1"/>
</dbReference>
<dbReference type="InterPro" id="IPR023192">
    <property type="entry name" value="TGS-like_dom_sf"/>
</dbReference>
<dbReference type="NCBIfam" id="TIGR00092">
    <property type="entry name" value="redox-regulated ATPase YchF"/>
    <property type="match status" value="1"/>
</dbReference>
<evidence type="ECO:0000259" key="5">
    <source>
        <dbReference type="PROSITE" id="PS51880"/>
    </source>
</evidence>
<dbReference type="Pfam" id="PF01926">
    <property type="entry name" value="MMR_HSR1"/>
    <property type="match status" value="1"/>
</dbReference>
<keyword evidence="2" id="KW-0067">ATP-binding</keyword>
<name>I7LUN5_TETTS</name>
<organism evidence="6 7">
    <name type="scientific">Tetrahymena thermophila (strain SB210)</name>
    <dbReference type="NCBI Taxonomy" id="312017"/>
    <lineage>
        <taxon>Eukaryota</taxon>
        <taxon>Sar</taxon>
        <taxon>Alveolata</taxon>
        <taxon>Ciliophora</taxon>
        <taxon>Intramacronucleata</taxon>
        <taxon>Oligohymenophorea</taxon>
        <taxon>Hymenostomatida</taxon>
        <taxon>Tetrahymenina</taxon>
        <taxon>Tetrahymenidae</taxon>
        <taxon>Tetrahymena</taxon>
    </lineage>
</organism>
<dbReference type="PROSITE" id="PS51880">
    <property type="entry name" value="TGS"/>
    <property type="match status" value="1"/>
</dbReference>
<dbReference type="InterPro" id="IPR013029">
    <property type="entry name" value="YchF_C"/>
</dbReference>
<dbReference type="Proteomes" id="UP000009168">
    <property type="component" value="Unassembled WGS sequence"/>
</dbReference>
<dbReference type="InterPro" id="IPR012676">
    <property type="entry name" value="TGS-like"/>
</dbReference>
<dbReference type="KEGG" id="tet:TTHERM_00518680"/>
<dbReference type="PIRSF" id="PIRSF006641">
    <property type="entry name" value="CHP00092"/>
    <property type="match status" value="1"/>
</dbReference>
<evidence type="ECO:0000256" key="1">
    <source>
        <dbReference type="ARBA" id="ARBA00022741"/>
    </source>
</evidence>
<dbReference type="InterPro" id="IPR027417">
    <property type="entry name" value="P-loop_NTPase"/>
</dbReference>